<dbReference type="AlphaFoldDB" id="A0A2U8FNY7"/>
<dbReference type="SUPFAM" id="SSF56300">
    <property type="entry name" value="Metallo-dependent phosphatases"/>
    <property type="match status" value="1"/>
</dbReference>
<dbReference type="RefSeq" id="WP_109035168.1">
    <property type="nucleotide sequence ID" value="NZ_CP029210.1"/>
</dbReference>
<proteinExistence type="predicted"/>
<keyword evidence="3 6" id="KW-0269">Exonuclease</keyword>
<keyword evidence="2" id="KW-0378">Hydrolase</keyword>
<evidence type="ECO:0000313" key="6">
    <source>
        <dbReference type="EMBL" id="AWI52771.1"/>
    </source>
</evidence>
<evidence type="ECO:0000256" key="3">
    <source>
        <dbReference type="ARBA" id="ARBA00022839"/>
    </source>
</evidence>
<keyword evidence="1" id="KW-0540">Nuclease</keyword>
<dbReference type="OrthoDB" id="9773856at2"/>
<dbReference type="Pfam" id="PF00149">
    <property type="entry name" value="Metallophos"/>
    <property type="match status" value="1"/>
</dbReference>
<dbReference type="Proteomes" id="UP000244892">
    <property type="component" value="Chromosome"/>
</dbReference>
<dbReference type="CDD" id="cd00840">
    <property type="entry name" value="MPP_Mre11_N"/>
    <property type="match status" value="1"/>
</dbReference>
<keyword evidence="7" id="KW-1185">Reference proteome</keyword>
<dbReference type="PANTHER" id="PTHR30337:SF0">
    <property type="entry name" value="NUCLEASE SBCCD SUBUNIT D"/>
    <property type="match status" value="1"/>
</dbReference>
<dbReference type="KEGG" id="aon:DEH84_04550"/>
<dbReference type="PANTHER" id="PTHR30337">
    <property type="entry name" value="COMPONENT OF ATP-DEPENDENT DSDNA EXONUCLEASE"/>
    <property type="match status" value="1"/>
</dbReference>
<dbReference type="InterPro" id="IPR014577">
    <property type="entry name" value="UCP033093_metalloPase"/>
</dbReference>
<gene>
    <name evidence="6" type="ORF">DEH84_04550</name>
</gene>
<protein>
    <submittedName>
        <fullName evidence="6">DNA repair exonuclease</fullName>
    </submittedName>
</protein>
<evidence type="ECO:0000256" key="2">
    <source>
        <dbReference type="ARBA" id="ARBA00022801"/>
    </source>
</evidence>
<reference evidence="6 7" key="1">
    <citation type="submission" date="2018-05" db="EMBL/GenBank/DDBJ databases">
        <title>complete genome sequence of Aquabacterium olei NBRC 110486.</title>
        <authorList>
            <person name="Tang B."/>
            <person name="Chang J."/>
            <person name="Zhang L."/>
            <person name="Yang H."/>
        </authorList>
    </citation>
    <scope>NUCLEOTIDE SEQUENCE [LARGE SCALE GENOMIC DNA]</scope>
    <source>
        <strain evidence="6 7">NBRC 110486</strain>
    </source>
</reference>
<dbReference type="InterPro" id="IPR041796">
    <property type="entry name" value="Mre11_N"/>
</dbReference>
<evidence type="ECO:0000259" key="5">
    <source>
        <dbReference type="Pfam" id="PF00149"/>
    </source>
</evidence>
<dbReference type="PIRSF" id="PIRSF033093">
    <property type="entry name" value="UCP_ML1119"/>
    <property type="match status" value="1"/>
</dbReference>
<sequence length="379" mass="40694">MPIFLHTADWQIGRQYPAFEPDNAVPMAAARLEAVHRLAQLAATEGAQAVLVAGDVFDAQTVSDKTVRQLFQAMAGWAGPWVLLPGNHDAALAESVWSRAQRLGVVPPNVHLALKPEVLLLPEAGLALLPAPLTQRHTHNDLTTWFDTVDTPPGLLRVGLAHGSITGILAEDIDSANPIAPDRATRARLDYLALGDWHGARQIDARTWYSGTPEPDRFRNNEAGLALRVQIDGPGERPVVTPLSVGQLRWQQWEAGLHQAGDVALLVERLQAMSPADVLDITLQGELDLAAHQRLDAALAEAEARLRSLRVDRHGLRLRPTDADLAALHADGYVGEVVAELRDDAEAGSDVAREALVQLTALLAELAPETPAGGSHAAA</sequence>
<evidence type="ECO:0000256" key="1">
    <source>
        <dbReference type="ARBA" id="ARBA00022722"/>
    </source>
</evidence>
<feature type="coiled-coil region" evidence="4">
    <location>
        <begin position="292"/>
        <end position="319"/>
    </location>
</feature>
<dbReference type="InterPro" id="IPR050535">
    <property type="entry name" value="DNA_Repair-Maintenance_Comp"/>
</dbReference>
<organism evidence="6 7">
    <name type="scientific">Aquabacterium olei</name>
    <dbReference type="NCBI Taxonomy" id="1296669"/>
    <lineage>
        <taxon>Bacteria</taxon>
        <taxon>Pseudomonadati</taxon>
        <taxon>Pseudomonadota</taxon>
        <taxon>Betaproteobacteria</taxon>
        <taxon>Burkholderiales</taxon>
        <taxon>Aquabacterium</taxon>
    </lineage>
</organism>
<dbReference type="InterPro" id="IPR004843">
    <property type="entry name" value="Calcineurin-like_PHP"/>
</dbReference>
<dbReference type="InterPro" id="IPR029052">
    <property type="entry name" value="Metallo-depent_PP-like"/>
</dbReference>
<accession>A0A2U8FNY7</accession>
<dbReference type="GO" id="GO:0004527">
    <property type="term" value="F:exonuclease activity"/>
    <property type="evidence" value="ECO:0007669"/>
    <property type="project" value="UniProtKB-KW"/>
</dbReference>
<keyword evidence="4" id="KW-0175">Coiled coil</keyword>
<evidence type="ECO:0000256" key="4">
    <source>
        <dbReference type="SAM" id="Coils"/>
    </source>
</evidence>
<name>A0A2U8FNY7_9BURK</name>
<feature type="domain" description="Calcineurin-like phosphoesterase" evidence="5">
    <location>
        <begin position="4"/>
        <end position="101"/>
    </location>
</feature>
<dbReference type="EMBL" id="CP029210">
    <property type="protein sequence ID" value="AWI52771.1"/>
    <property type="molecule type" value="Genomic_DNA"/>
</dbReference>
<evidence type="ECO:0000313" key="7">
    <source>
        <dbReference type="Proteomes" id="UP000244892"/>
    </source>
</evidence>
<dbReference type="Gene3D" id="3.60.21.10">
    <property type="match status" value="1"/>
</dbReference>